<dbReference type="Proteomes" id="UP001251374">
    <property type="component" value="Unassembled WGS sequence"/>
</dbReference>
<feature type="compositionally biased region" description="Acidic residues" evidence="1">
    <location>
        <begin position="32"/>
        <end position="61"/>
    </location>
</feature>
<evidence type="ECO:0000256" key="1">
    <source>
        <dbReference type="SAM" id="MobiDB-lite"/>
    </source>
</evidence>
<evidence type="ECO:0000313" key="4">
    <source>
        <dbReference type="Proteomes" id="UP001251374"/>
    </source>
</evidence>
<feature type="signal peptide" evidence="2">
    <location>
        <begin position="1"/>
        <end position="28"/>
    </location>
</feature>
<sequence>MNISTKASRKFMAATSIAAMLLGSLALAGCGNDDDMPPMEEEPAPMEEDPAMDQPMDEDPGMDQGMGDDPAMDDDGMMEEDPMMEEQDEEF</sequence>
<organism evidence="3 4">
    <name type="scientific">Franzmannia qiaohouensis</name>
    <dbReference type="NCBI Taxonomy" id="1329370"/>
    <lineage>
        <taxon>Bacteria</taxon>
        <taxon>Pseudomonadati</taxon>
        <taxon>Pseudomonadota</taxon>
        <taxon>Gammaproteobacteria</taxon>
        <taxon>Oceanospirillales</taxon>
        <taxon>Halomonadaceae</taxon>
        <taxon>Franzmannia</taxon>
    </lineage>
</organism>
<comment type="caution">
    <text evidence="3">The sequence shown here is derived from an EMBL/GenBank/DDBJ whole genome shotgun (WGS) entry which is preliminary data.</text>
</comment>
<feature type="region of interest" description="Disordered" evidence="1">
    <location>
        <begin position="27"/>
        <end position="91"/>
    </location>
</feature>
<keyword evidence="2" id="KW-0732">Signal</keyword>
<protein>
    <submittedName>
        <fullName evidence="3">Uncharacterized protein</fullName>
    </submittedName>
</protein>
<dbReference type="RefSeq" id="WP_309717686.1">
    <property type="nucleotide sequence ID" value="NZ_JARWAM010000003.1"/>
</dbReference>
<gene>
    <name evidence="3" type="ORF">QC821_04685</name>
</gene>
<accession>A0ABU1HB35</accession>
<proteinExistence type="predicted"/>
<dbReference type="EMBL" id="JARWAM010000003">
    <property type="protein sequence ID" value="MDR5904571.1"/>
    <property type="molecule type" value="Genomic_DNA"/>
</dbReference>
<name>A0ABU1HB35_9GAMM</name>
<keyword evidence="4" id="KW-1185">Reference proteome</keyword>
<evidence type="ECO:0000313" key="3">
    <source>
        <dbReference type="EMBL" id="MDR5904571.1"/>
    </source>
</evidence>
<feature type="chain" id="PRO_5045488551" evidence="2">
    <location>
        <begin position="29"/>
        <end position="91"/>
    </location>
</feature>
<reference evidence="3 4" key="1">
    <citation type="submission" date="2023-04" db="EMBL/GenBank/DDBJ databases">
        <title>A long-awaited taxogenomic arrangement of the family Halomonadaceae.</title>
        <authorList>
            <person name="De La Haba R."/>
            <person name="Chuvochina M."/>
            <person name="Wittouck S."/>
            <person name="Arahal D.R."/>
            <person name="Sanchez-Porro C."/>
            <person name="Hugenholtz P."/>
            <person name="Ventosa A."/>
        </authorList>
    </citation>
    <scope>NUCLEOTIDE SEQUENCE [LARGE SCALE GENOMIC DNA]</scope>
    <source>
        <strain evidence="3 4">DSM 26770</strain>
    </source>
</reference>
<evidence type="ECO:0000256" key="2">
    <source>
        <dbReference type="SAM" id="SignalP"/>
    </source>
</evidence>
<dbReference type="PROSITE" id="PS51257">
    <property type="entry name" value="PROKAR_LIPOPROTEIN"/>
    <property type="match status" value="1"/>
</dbReference>
<feature type="compositionally biased region" description="Acidic residues" evidence="1">
    <location>
        <begin position="70"/>
        <end position="91"/>
    </location>
</feature>